<organism evidence="2 3">
    <name type="scientific">Enterococcus ureilyticus</name>
    <dbReference type="NCBI Taxonomy" id="1131292"/>
    <lineage>
        <taxon>Bacteria</taxon>
        <taxon>Bacillati</taxon>
        <taxon>Bacillota</taxon>
        <taxon>Bacilli</taxon>
        <taxon>Lactobacillales</taxon>
        <taxon>Enterococcaceae</taxon>
        <taxon>Enterococcus</taxon>
    </lineage>
</organism>
<evidence type="ECO:0000313" key="2">
    <source>
        <dbReference type="EMBL" id="OEG21329.1"/>
    </source>
</evidence>
<feature type="transmembrane region" description="Helical" evidence="1">
    <location>
        <begin position="50"/>
        <end position="71"/>
    </location>
</feature>
<keyword evidence="3" id="KW-1185">Reference proteome</keyword>
<name>A0A1E5H8N7_9ENTE</name>
<sequence>MEETTNKEKNSTKKTVNIKLRFSKKEKIVNQKWYKIIRVKNALKNFFKSIFSRLLTIIITLIVAVPMTYNIQELMKTEKEKIDYKVDFDAKYITSNQIQFEKGYEGEYQYSFGLTLTLNINSGTLQHLYLIYTNHDNEPITSTDFHKLNFNLQSNLNLYNLLSIAVSGVNNRRLSNAEIITELNYSSQDNEKIKDIYLLTIDKQSNPSIVLLTVQGTPISRQESGSEHSIVGSINPKPFYSPVVFEQINSFDFLDKEVPQNITESFVKNKGQILSIYSDFTSFK</sequence>
<dbReference type="RefSeq" id="WP_069641124.1">
    <property type="nucleotide sequence ID" value="NZ_JAFBEZ010000001.1"/>
</dbReference>
<keyword evidence="1" id="KW-0812">Transmembrane</keyword>
<proteinExistence type="predicted"/>
<protein>
    <submittedName>
        <fullName evidence="2">Uncharacterized protein</fullName>
    </submittedName>
</protein>
<dbReference type="OrthoDB" id="9885898at2"/>
<keyword evidence="1" id="KW-1133">Transmembrane helix</keyword>
<dbReference type="AlphaFoldDB" id="A0A1E5H8N7"/>
<keyword evidence="1" id="KW-0472">Membrane</keyword>
<reference evidence="3" key="1">
    <citation type="submission" date="2016-09" db="EMBL/GenBank/DDBJ databases">
        <authorList>
            <person name="Gulvik C.A."/>
        </authorList>
    </citation>
    <scope>NUCLEOTIDE SEQUENCE [LARGE SCALE GENOMIC DNA]</scope>
    <source>
        <strain evidence="3">LMG 26676</strain>
    </source>
</reference>
<dbReference type="EMBL" id="MIKC01000040">
    <property type="protein sequence ID" value="OEG21329.1"/>
    <property type="molecule type" value="Genomic_DNA"/>
</dbReference>
<dbReference type="Proteomes" id="UP000094469">
    <property type="component" value="Unassembled WGS sequence"/>
</dbReference>
<evidence type="ECO:0000313" key="3">
    <source>
        <dbReference type="Proteomes" id="UP000094469"/>
    </source>
</evidence>
<gene>
    <name evidence="2" type="ORF">BCR24_07630</name>
</gene>
<evidence type="ECO:0000256" key="1">
    <source>
        <dbReference type="SAM" id="Phobius"/>
    </source>
</evidence>
<comment type="caution">
    <text evidence="2">The sequence shown here is derived from an EMBL/GenBank/DDBJ whole genome shotgun (WGS) entry which is preliminary data.</text>
</comment>
<accession>A0A1E5H8N7</accession>